<organism evidence="3 4">
    <name type="scientific">Marasmiellus scandens</name>
    <dbReference type="NCBI Taxonomy" id="2682957"/>
    <lineage>
        <taxon>Eukaryota</taxon>
        <taxon>Fungi</taxon>
        <taxon>Dikarya</taxon>
        <taxon>Basidiomycota</taxon>
        <taxon>Agaricomycotina</taxon>
        <taxon>Agaricomycetes</taxon>
        <taxon>Agaricomycetidae</taxon>
        <taxon>Agaricales</taxon>
        <taxon>Marasmiineae</taxon>
        <taxon>Omphalotaceae</taxon>
        <taxon>Marasmiellus</taxon>
    </lineage>
</organism>
<sequence length="890" mass="100083">MRLINTSTLRVVQFLGMDIPSYAILSHTWGNEEVVLNEMQAEGRTETTRGKSGYEKIQKSCEIAHQQGFEYVWNDTCCIDKESSAELSEAINSMYRYYGSSGVCLAYLADVSRDELGGNNFSFRNSRWFTRGWTLQELLAPSKVLFYDKDWLEIGTRTGLAVLISAITGIPVSVLQGNQDPKACTVAQRMSWAAHRNTTRVEDLAYCLMGLFGVGMPTLYGEGAIRAFIRLQEEIIKYNDDTTIFAWRADSSSPNHERGLLAWSPSEFIDSGKITVLSDGHCVSTDHVLTNHGLRITLLLRPNLDLDMRAIFVIVSPVLWFLSIRYNNLRYVALALFAFWTVISREGIVPLSLGRIWRGPARWLFRLWKQLVVLTDDPLTLLSKVFNDPADGIVARRLMAIALIAIPPPTSASSIIGLIIWIYSLSNLTYIEVAPKNATSESPSWKFADGFIRARLPCRMLDGRPIEIYLDLKDAMRPQFVRVQPDQLILRGDGRILPFSPWPTGPLFFTRYRRHTIYVKEEFMKGRLVKSGLACCFKISLQHFRIIEGYPNDVNYTVAEGILNTKRVILKLAGASSNNAEFVVAFGGVEGEGYGDSRAWLDIITGDREEGLEEIYRSYDFLNSRSDIRTRALCKSVKTLTDDLSVCVVIRQDPNFSDDTQLQLLVDIQAVPGDITQLYQPGALSQSKYVVAVSIKDVEHLYSWEIPKREHWVEYFGIGDVTGLFIMREEESPSHCLIKFYCRNSGKHLFEVPLDIRRGMPRASIAATDSHTSSRRVISQGIHRGTSALLLRFNEWAVLALDMLNVSTMSFVGLNTLKVSTSVGGYCVTVEFKLYDKPHQFITHQVEVKVQVDKPGNNGSLGKSRAPNTPQNDHGTATTMTRNGNAESCV</sequence>
<dbReference type="PANTHER" id="PTHR10622:SF10">
    <property type="entry name" value="HET DOMAIN-CONTAINING PROTEIN"/>
    <property type="match status" value="1"/>
</dbReference>
<evidence type="ECO:0000313" key="3">
    <source>
        <dbReference type="EMBL" id="KAK7452675.1"/>
    </source>
</evidence>
<dbReference type="InterPro" id="IPR010730">
    <property type="entry name" value="HET"/>
</dbReference>
<dbReference type="Proteomes" id="UP001498398">
    <property type="component" value="Unassembled WGS sequence"/>
</dbReference>
<feature type="compositionally biased region" description="Polar residues" evidence="1">
    <location>
        <begin position="857"/>
        <end position="890"/>
    </location>
</feature>
<dbReference type="PANTHER" id="PTHR10622">
    <property type="entry name" value="HET DOMAIN-CONTAINING PROTEIN"/>
    <property type="match status" value="1"/>
</dbReference>
<gene>
    <name evidence="3" type="ORF">VKT23_012073</name>
</gene>
<proteinExistence type="predicted"/>
<dbReference type="Pfam" id="PF06985">
    <property type="entry name" value="HET"/>
    <property type="match status" value="1"/>
</dbReference>
<accession>A0ABR1JA77</accession>
<dbReference type="EMBL" id="JBANRG010000028">
    <property type="protein sequence ID" value="KAK7452675.1"/>
    <property type="molecule type" value="Genomic_DNA"/>
</dbReference>
<feature type="domain" description="Heterokaryon incompatibility" evidence="2">
    <location>
        <begin position="22"/>
        <end position="115"/>
    </location>
</feature>
<comment type="caution">
    <text evidence="3">The sequence shown here is derived from an EMBL/GenBank/DDBJ whole genome shotgun (WGS) entry which is preliminary data.</text>
</comment>
<protein>
    <recommendedName>
        <fullName evidence="2">Heterokaryon incompatibility domain-containing protein</fullName>
    </recommendedName>
</protein>
<name>A0ABR1JA77_9AGAR</name>
<reference evidence="3 4" key="1">
    <citation type="submission" date="2024-01" db="EMBL/GenBank/DDBJ databases">
        <title>A draft genome for the cacao thread blight pathogen Marasmiellus scandens.</title>
        <authorList>
            <person name="Baruah I.K."/>
            <person name="Leung J."/>
            <person name="Bukari Y."/>
            <person name="Amoako-Attah I."/>
            <person name="Meinhardt L.W."/>
            <person name="Bailey B.A."/>
            <person name="Cohen S.P."/>
        </authorList>
    </citation>
    <scope>NUCLEOTIDE SEQUENCE [LARGE SCALE GENOMIC DNA]</scope>
    <source>
        <strain evidence="3 4">GH-19</strain>
    </source>
</reference>
<keyword evidence="4" id="KW-1185">Reference proteome</keyword>
<evidence type="ECO:0000256" key="1">
    <source>
        <dbReference type="SAM" id="MobiDB-lite"/>
    </source>
</evidence>
<evidence type="ECO:0000259" key="2">
    <source>
        <dbReference type="Pfam" id="PF06985"/>
    </source>
</evidence>
<feature type="region of interest" description="Disordered" evidence="1">
    <location>
        <begin position="853"/>
        <end position="890"/>
    </location>
</feature>
<evidence type="ECO:0000313" key="4">
    <source>
        <dbReference type="Proteomes" id="UP001498398"/>
    </source>
</evidence>